<dbReference type="InterPro" id="IPR016795">
    <property type="entry name" value="UCP021697"/>
</dbReference>
<evidence type="ECO:0000259" key="7">
    <source>
        <dbReference type="Pfam" id="PF06271"/>
    </source>
</evidence>
<comment type="caution">
    <text evidence="8">The sequence shown here is derived from an EMBL/GenBank/DDBJ whole genome shotgun (WGS) entry which is preliminary data.</text>
</comment>
<dbReference type="STRING" id="100225.SAMN05421595_1078"/>
<keyword evidence="5" id="KW-0472">Membrane</keyword>
<evidence type="ECO:0000256" key="4">
    <source>
        <dbReference type="ARBA" id="ARBA00022989"/>
    </source>
</evidence>
<dbReference type="PIRSF" id="PIRSF021697">
    <property type="entry name" value="UCP021697"/>
    <property type="match status" value="1"/>
</dbReference>
<dbReference type="Pfam" id="PF06271">
    <property type="entry name" value="RDD"/>
    <property type="match status" value="1"/>
</dbReference>
<dbReference type="eggNOG" id="COG1714">
    <property type="taxonomic scope" value="Bacteria"/>
</dbReference>
<evidence type="ECO:0000313" key="9">
    <source>
        <dbReference type="Proteomes" id="UP000008495"/>
    </source>
</evidence>
<dbReference type="AlphaFoldDB" id="K6ULH9"/>
<keyword evidence="9" id="KW-1185">Reference proteome</keyword>
<dbReference type="Proteomes" id="UP000008495">
    <property type="component" value="Unassembled WGS sequence"/>
</dbReference>
<dbReference type="RefSeq" id="WP_006502013.1">
    <property type="nucleotide sequence ID" value="NZ_BAGZ01000005.1"/>
</dbReference>
<evidence type="ECO:0000256" key="5">
    <source>
        <dbReference type="ARBA" id="ARBA00023136"/>
    </source>
</evidence>
<feature type="domain" description="RDD" evidence="7">
    <location>
        <begin position="42"/>
        <end position="147"/>
    </location>
</feature>
<evidence type="ECO:0000256" key="1">
    <source>
        <dbReference type="ARBA" id="ARBA00004651"/>
    </source>
</evidence>
<evidence type="ECO:0000313" key="8">
    <source>
        <dbReference type="EMBL" id="GAB77261.1"/>
    </source>
</evidence>
<proteinExistence type="predicted"/>
<sequence>MVNREDIGSWLNGPRLEGKPEGYPGERLGLPEHGPGALGRLSRRCPALVIDWALCQLIAVGLLEHQIGQGGIGSFTPLLVFLIENLLLVGTIGTTVGHRICGLRVIPIGGAYTGPVRALWRTVLLCLVIPAVVWDRDGRGMHDRWAGTLIIRS</sequence>
<dbReference type="PANTHER" id="PTHR36115">
    <property type="entry name" value="PROLINE-RICH ANTIGEN HOMOLOG-RELATED"/>
    <property type="match status" value="1"/>
</dbReference>
<accession>K6ULH9</accession>
<evidence type="ECO:0000256" key="3">
    <source>
        <dbReference type="ARBA" id="ARBA00022692"/>
    </source>
</evidence>
<dbReference type="OrthoDB" id="5187110at2"/>
<dbReference type="EMBL" id="BAGZ01000005">
    <property type="protein sequence ID" value="GAB77261.1"/>
    <property type="molecule type" value="Genomic_DNA"/>
</dbReference>
<dbReference type="InterPro" id="IPR051791">
    <property type="entry name" value="Pra-immunoreactive"/>
</dbReference>
<comment type="subcellular location">
    <subcellularLocation>
        <location evidence="1">Cell membrane</location>
        <topology evidence="1">Multi-pass membrane protein</topology>
    </subcellularLocation>
</comment>
<evidence type="ECO:0000256" key="2">
    <source>
        <dbReference type="ARBA" id="ARBA00022475"/>
    </source>
</evidence>
<gene>
    <name evidence="8" type="ORF">AUCHE_05_01655</name>
</gene>
<keyword evidence="4" id="KW-1133">Transmembrane helix</keyword>
<dbReference type="InterPro" id="IPR010432">
    <property type="entry name" value="RDD"/>
</dbReference>
<dbReference type="GO" id="GO:0005886">
    <property type="term" value="C:plasma membrane"/>
    <property type="evidence" value="ECO:0007669"/>
    <property type="project" value="UniProtKB-SubCell"/>
</dbReference>
<organism evidence="8 9">
    <name type="scientific">Austwickia chelonae NBRC 105200</name>
    <dbReference type="NCBI Taxonomy" id="1184607"/>
    <lineage>
        <taxon>Bacteria</taxon>
        <taxon>Bacillati</taxon>
        <taxon>Actinomycetota</taxon>
        <taxon>Actinomycetes</taxon>
        <taxon>Micrococcales</taxon>
        <taxon>Dermatophilaceae</taxon>
        <taxon>Austwickia</taxon>
    </lineage>
</organism>
<name>K6ULH9_9MICO</name>
<feature type="region of interest" description="Disordered" evidence="6">
    <location>
        <begin position="1"/>
        <end position="27"/>
    </location>
</feature>
<evidence type="ECO:0000256" key="6">
    <source>
        <dbReference type="SAM" id="MobiDB-lite"/>
    </source>
</evidence>
<keyword evidence="3" id="KW-0812">Transmembrane</keyword>
<dbReference type="PANTHER" id="PTHR36115:SF6">
    <property type="entry name" value="PROLINE-RICH ANTIGEN HOMOLOG"/>
    <property type="match status" value="1"/>
</dbReference>
<protein>
    <recommendedName>
        <fullName evidence="7">RDD domain-containing protein</fullName>
    </recommendedName>
</protein>
<reference evidence="8 9" key="1">
    <citation type="submission" date="2012-08" db="EMBL/GenBank/DDBJ databases">
        <title>Whole genome shotgun sequence of Austwickia chelonae NBRC 105200.</title>
        <authorList>
            <person name="Yoshida I."/>
            <person name="Hosoyama A."/>
            <person name="Tsuchikane K."/>
            <person name="Katsumata H."/>
            <person name="Ando Y."/>
            <person name="Ohji S."/>
            <person name="Hamada M."/>
            <person name="Tamura T."/>
            <person name="Yamazoe A."/>
            <person name="Yamazaki S."/>
            <person name="Fujita N."/>
        </authorList>
    </citation>
    <scope>NUCLEOTIDE SEQUENCE [LARGE SCALE GENOMIC DNA]</scope>
    <source>
        <strain evidence="8 9">NBRC 105200</strain>
    </source>
</reference>
<keyword evidence="2" id="KW-1003">Cell membrane</keyword>